<gene>
    <name evidence="3" type="ORF">SAMN02745775_1011057</name>
</gene>
<name>A0A1I3Y9V4_9PROT</name>
<dbReference type="Pfam" id="PF03401">
    <property type="entry name" value="TctC"/>
    <property type="match status" value="1"/>
</dbReference>
<dbReference type="PANTHER" id="PTHR42928">
    <property type="entry name" value="TRICARBOXYLATE-BINDING PROTEIN"/>
    <property type="match status" value="1"/>
</dbReference>
<evidence type="ECO:0000256" key="1">
    <source>
        <dbReference type="ARBA" id="ARBA00006987"/>
    </source>
</evidence>
<dbReference type="CDD" id="cd13578">
    <property type="entry name" value="PBP2_Bug27"/>
    <property type="match status" value="1"/>
</dbReference>
<evidence type="ECO:0000313" key="4">
    <source>
        <dbReference type="Proteomes" id="UP000199473"/>
    </source>
</evidence>
<keyword evidence="2" id="KW-0732">Signal</keyword>
<reference evidence="3 4" key="1">
    <citation type="submission" date="2016-10" db="EMBL/GenBank/DDBJ databases">
        <authorList>
            <person name="de Groot N.N."/>
        </authorList>
    </citation>
    <scope>NUCLEOTIDE SEQUENCE [LARGE SCALE GENOMIC DNA]</scope>
    <source>
        <strain evidence="3 4">DSM 19981</strain>
    </source>
</reference>
<dbReference type="AlphaFoldDB" id="A0A1I3Y9V4"/>
<accession>A0A1I3Y9V4</accession>
<sequence>MMQTTRRSLLAAGGALLAAPAFAQANWPDKPIRFVVPFTPGGTTDILARVLAPRLTQGLGVSVVVENRGGAGGTVGHEVVVRAAPDGNTIMLGHIGTLGVNPSLYPRLSFDPIGGVAPVSMVALVPNILAVHPSVPARTLQELIALARAKPGELTYGSAGNGSAAHIAAAALGHAAGVEFTHVPYRGSGPMANDLIAGQINFTMTGGTVVMPLVRDGRLRALGVSSRARMQADPSIATIAEQGLPGFETTQWYCVVTTAGVPAPIIARLNAEVHRAMNDAEVRSRLAAEGAESAPGTPEELGRFMRAEVARWAEVIRITGMKAD</sequence>
<dbReference type="Proteomes" id="UP000199473">
    <property type="component" value="Unassembled WGS sequence"/>
</dbReference>
<dbReference type="InterPro" id="IPR006311">
    <property type="entry name" value="TAT_signal"/>
</dbReference>
<comment type="similarity">
    <text evidence="1">Belongs to the UPF0065 (bug) family.</text>
</comment>
<keyword evidence="4" id="KW-1185">Reference proteome</keyword>
<dbReference type="OrthoDB" id="9780943at2"/>
<organism evidence="3 4">
    <name type="scientific">Falsiroseomonas stagni DSM 19981</name>
    <dbReference type="NCBI Taxonomy" id="1123062"/>
    <lineage>
        <taxon>Bacteria</taxon>
        <taxon>Pseudomonadati</taxon>
        <taxon>Pseudomonadota</taxon>
        <taxon>Alphaproteobacteria</taxon>
        <taxon>Acetobacterales</taxon>
        <taxon>Roseomonadaceae</taxon>
        <taxon>Falsiroseomonas</taxon>
    </lineage>
</organism>
<dbReference type="InterPro" id="IPR005064">
    <property type="entry name" value="BUG"/>
</dbReference>
<dbReference type="EMBL" id="FOSQ01000001">
    <property type="protein sequence ID" value="SFK28031.1"/>
    <property type="molecule type" value="Genomic_DNA"/>
</dbReference>
<keyword evidence="3" id="KW-0675">Receptor</keyword>
<dbReference type="PROSITE" id="PS51318">
    <property type="entry name" value="TAT"/>
    <property type="match status" value="1"/>
</dbReference>
<evidence type="ECO:0000313" key="3">
    <source>
        <dbReference type="EMBL" id="SFK28031.1"/>
    </source>
</evidence>
<protein>
    <submittedName>
        <fullName evidence="3">Tripartite-type tricarboxylate transporter, receptor component TctC</fullName>
    </submittedName>
</protein>
<dbReference type="SUPFAM" id="SSF53850">
    <property type="entry name" value="Periplasmic binding protein-like II"/>
    <property type="match status" value="1"/>
</dbReference>
<dbReference type="STRING" id="1123062.SAMN02745775_1011057"/>
<proteinExistence type="inferred from homology"/>
<dbReference type="PIRSF" id="PIRSF017082">
    <property type="entry name" value="YflP"/>
    <property type="match status" value="1"/>
</dbReference>
<dbReference type="Gene3D" id="3.40.190.10">
    <property type="entry name" value="Periplasmic binding protein-like II"/>
    <property type="match status" value="1"/>
</dbReference>
<feature type="signal peptide" evidence="2">
    <location>
        <begin position="1"/>
        <end position="23"/>
    </location>
</feature>
<dbReference type="RefSeq" id="WP_092956427.1">
    <property type="nucleotide sequence ID" value="NZ_FOSQ01000001.1"/>
</dbReference>
<evidence type="ECO:0000256" key="2">
    <source>
        <dbReference type="SAM" id="SignalP"/>
    </source>
</evidence>
<feature type="chain" id="PRO_5011589669" evidence="2">
    <location>
        <begin position="24"/>
        <end position="324"/>
    </location>
</feature>
<dbReference type="InterPro" id="IPR042100">
    <property type="entry name" value="Bug_dom1"/>
</dbReference>
<dbReference type="PANTHER" id="PTHR42928:SF5">
    <property type="entry name" value="BLR1237 PROTEIN"/>
    <property type="match status" value="1"/>
</dbReference>
<dbReference type="Gene3D" id="3.40.190.150">
    <property type="entry name" value="Bordetella uptake gene, domain 1"/>
    <property type="match status" value="1"/>
</dbReference>